<dbReference type="InterPro" id="IPR027417">
    <property type="entry name" value="P-loop_NTPase"/>
</dbReference>
<evidence type="ECO:0000313" key="15">
    <source>
        <dbReference type="Proteomes" id="UP001062776"/>
    </source>
</evidence>
<evidence type="ECO:0000256" key="9">
    <source>
        <dbReference type="ARBA" id="ARBA00022777"/>
    </source>
</evidence>
<evidence type="ECO:0000256" key="1">
    <source>
        <dbReference type="ARBA" id="ARBA00002274"/>
    </source>
</evidence>
<comment type="caution">
    <text evidence="14">The sequence shown here is derived from an EMBL/GenBank/DDBJ whole genome shotgun (WGS) entry which is preliminary data.</text>
</comment>
<keyword evidence="6 13" id="KW-0441">Lipid A biosynthesis</keyword>
<evidence type="ECO:0000256" key="2">
    <source>
        <dbReference type="ARBA" id="ARBA00004870"/>
    </source>
</evidence>
<gene>
    <name evidence="13" type="primary">lpxK</name>
    <name evidence="14" type="ORF">AA0535_2460</name>
</gene>
<keyword evidence="11 13" id="KW-0443">Lipid metabolism</keyword>
<proteinExistence type="inferred from homology"/>
<dbReference type="NCBIfam" id="TIGR00682">
    <property type="entry name" value="lpxK"/>
    <property type="match status" value="1"/>
</dbReference>
<dbReference type="EC" id="2.7.1.130" evidence="3 13"/>
<evidence type="ECO:0000256" key="13">
    <source>
        <dbReference type="HAMAP-Rule" id="MF_00409"/>
    </source>
</evidence>
<keyword evidence="8 13" id="KW-0547">Nucleotide-binding</keyword>
<evidence type="ECO:0000256" key="3">
    <source>
        <dbReference type="ARBA" id="ARBA00012071"/>
    </source>
</evidence>
<evidence type="ECO:0000256" key="6">
    <source>
        <dbReference type="ARBA" id="ARBA00022556"/>
    </source>
</evidence>
<evidence type="ECO:0000256" key="4">
    <source>
        <dbReference type="ARBA" id="ARBA00016436"/>
    </source>
</evidence>
<comment type="function">
    <text evidence="1 13">Transfers the gamma-phosphate of ATP to the 4'-position of a tetraacyldisaccharide 1-phosphate intermediate (termed DS-1-P) to form tetraacyldisaccharide 1,4'-bis-phosphate (lipid IVA).</text>
</comment>
<sequence length="302" mass="32568">MIDTLGTFRALRATPSLSPVPVLCCGNLTVGGTGKTIIVRDLAQRLVARGERPHILSRGYGGHLKGPLCVDPLHHTARDVGDEPYMLAREFPVWIGANRAETALLAAEAGATCLVMDDGLQNHSLRQTLKLITIDGGTGLGNGRLLPAGPLREPASRGFARADAVVLIGRDDTGLVPLLPAGLSTLSARLIPSAAIRKLQGRQVIAFAGIGRPSKFFEMLEEAGAPPMRCIPFGDHHDYSERDCRRLSVLSRQPGALLVTTRKDWVKLPEWLRAEVTVIDVELLWADPSAPERLLDLLLANV</sequence>
<keyword evidence="5 13" id="KW-0444">Lipid biosynthesis</keyword>
<keyword evidence="7 13" id="KW-0808">Transferase</keyword>
<dbReference type="InterPro" id="IPR003758">
    <property type="entry name" value="LpxK"/>
</dbReference>
<comment type="pathway">
    <text evidence="2 13">Glycolipid biosynthesis; lipid IV(A) biosynthesis; lipid IV(A) from (3R)-3-hydroxytetradecanoyl-[acyl-carrier-protein] and UDP-N-acetyl-alpha-D-glucosamine: step 6/6.</text>
</comment>
<dbReference type="SUPFAM" id="SSF52540">
    <property type="entry name" value="P-loop containing nucleoside triphosphate hydrolases"/>
    <property type="match status" value="1"/>
</dbReference>
<comment type="catalytic activity">
    <reaction evidence="13">
        <text>a lipid A disaccharide + ATP = a lipid IVA + ADP + H(+)</text>
        <dbReference type="Rhea" id="RHEA:67840"/>
        <dbReference type="ChEBI" id="CHEBI:15378"/>
        <dbReference type="ChEBI" id="CHEBI:30616"/>
        <dbReference type="ChEBI" id="CHEBI:176343"/>
        <dbReference type="ChEBI" id="CHEBI:176425"/>
        <dbReference type="ChEBI" id="CHEBI:456216"/>
        <dbReference type="EC" id="2.7.1.130"/>
    </reaction>
</comment>
<evidence type="ECO:0000256" key="12">
    <source>
        <dbReference type="ARBA" id="ARBA00029757"/>
    </source>
</evidence>
<organism evidence="14 15">
    <name type="scientific">Asaia krungthepensis NRIC 0535</name>
    <dbReference type="NCBI Taxonomy" id="1307925"/>
    <lineage>
        <taxon>Bacteria</taxon>
        <taxon>Pseudomonadati</taxon>
        <taxon>Pseudomonadota</taxon>
        <taxon>Alphaproteobacteria</taxon>
        <taxon>Acetobacterales</taxon>
        <taxon>Acetobacteraceae</taxon>
        <taxon>Asaia</taxon>
    </lineage>
</organism>
<evidence type="ECO:0000256" key="5">
    <source>
        <dbReference type="ARBA" id="ARBA00022516"/>
    </source>
</evidence>
<evidence type="ECO:0000256" key="8">
    <source>
        <dbReference type="ARBA" id="ARBA00022741"/>
    </source>
</evidence>
<keyword evidence="10 13" id="KW-0067">ATP-binding</keyword>
<evidence type="ECO:0000256" key="10">
    <source>
        <dbReference type="ARBA" id="ARBA00022840"/>
    </source>
</evidence>
<protein>
    <recommendedName>
        <fullName evidence="4 13">Tetraacyldisaccharide 4'-kinase</fullName>
        <ecNumber evidence="3 13">2.7.1.130</ecNumber>
    </recommendedName>
    <alternativeName>
        <fullName evidence="12 13">Lipid A 4'-kinase</fullName>
    </alternativeName>
</protein>
<dbReference type="PANTHER" id="PTHR42724">
    <property type="entry name" value="TETRAACYLDISACCHARIDE 4'-KINASE"/>
    <property type="match status" value="1"/>
</dbReference>
<evidence type="ECO:0000256" key="11">
    <source>
        <dbReference type="ARBA" id="ARBA00023098"/>
    </source>
</evidence>
<dbReference type="Proteomes" id="UP001062776">
    <property type="component" value="Unassembled WGS sequence"/>
</dbReference>
<keyword evidence="9 13" id="KW-0418">Kinase</keyword>
<dbReference type="EMBL" id="BAPV01000057">
    <property type="protein sequence ID" value="GBQ92128.1"/>
    <property type="molecule type" value="Genomic_DNA"/>
</dbReference>
<feature type="binding site" evidence="13">
    <location>
        <begin position="29"/>
        <end position="36"/>
    </location>
    <ligand>
        <name>ATP</name>
        <dbReference type="ChEBI" id="CHEBI:30616"/>
    </ligand>
</feature>
<dbReference type="Pfam" id="PF02606">
    <property type="entry name" value="LpxK"/>
    <property type="match status" value="1"/>
</dbReference>
<keyword evidence="15" id="KW-1185">Reference proteome</keyword>
<evidence type="ECO:0000256" key="7">
    <source>
        <dbReference type="ARBA" id="ARBA00022679"/>
    </source>
</evidence>
<accession>A0ABQ0Q5D5</accession>
<comment type="similarity">
    <text evidence="13">Belongs to the LpxK family.</text>
</comment>
<reference evidence="14" key="1">
    <citation type="submission" date="2013-04" db="EMBL/GenBank/DDBJ databases">
        <title>The genome sequencing project of 58 acetic acid bacteria.</title>
        <authorList>
            <person name="Okamoto-Kainuma A."/>
            <person name="Ishikawa M."/>
            <person name="Umino S."/>
            <person name="Koizumi Y."/>
            <person name="Shiwa Y."/>
            <person name="Yoshikawa H."/>
            <person name="Matsutani M."/>
            <person name="Matsushita K."/>
        </authorList>
    </citation>
    <scope>NUCLEOTIDE SEQUENCE</scope>
    <source>
        <strain evidence="14">NRIC 0535</strain>
    </source>
</reference>
<evidence type="ECO:0000313" key="14">
    <source>
        <dbReference type="EMBL" id="GBQ92128.1"/>
    </source>
</evidence>
<dbReference type="PANTHER" id="PTHR42724:SF1">
    <property type="entry name" value="TETRAACYLDISACCHARIDE 4'-KINASE, MITOCHONDRIAL-RELATED"/>
    <property type="match status" value="1"/>
</dbReference>
<name>A0ABQ0Q5D5_9PROT</name>
<dbReference type="HAMAP" id="MF_00409">
    <property type="entry name" value="LpxK"/>
    <property type="match status" value="1"/>
</dbReference>